<dbReference type="PATRIC" id="fig|477245.3.peg.5309"/>
<dbReference type="STRING" id="477245.TU94_25140"/>
<gene>
    <name evidence="2" type="ORF">TU94_25140</name>
</gene>
<evidence type="ECO:0000313" key="2">
    <source>
        <dbReference type="EMBL" id="AJP04259.1"/>
    </source>
</evidence>
<keyword evidence="1" id="KW-0472">Membrane</keyword>
<dbReference type="HOGENOM" id="CLU_2620414_0_0_11"/>
<keyword evidence="1" id="KW-0812">Transmembrane</keyword>
<organism evidence="2 3">
    <name type="scientific">Streptomyces cyaneogriseus subsp. noncyanogenus</name>
    <dbReference type="NCBI Taxonomy" id="477245"/>
    <lineage>
        <taxon>Bacteria</taxon>
        <taxon>Bacillati</taxon>
        <taxon>Actinomycetota</taxon>
        <taxon>Actinomycetes</taxon>
        <taxon>Kitasatosporales</taxon>
        <taxon>Streptomycetaceae</taxon>
        <taxon>Streptomyces</taxon>
    </lineage>
</organism>
<evidence type="ECO:0000313" key="3">
    <source>
        <dbReference type="Proteomes" id="UP000032234"/>
    </source>
</evidence>
<dbReference type="KEGG" id="scw:TU94_25140"/>
<feature type="transmembrane region" description="Helical" evidence="1">
    <location>
        <begin position="46"/>
        <end position="72"/>
    </location>
</feature>
<dbReference type="AlphaFoldDB" id="A0A0C5G7G9"/>
<evidence type="ECO:0000256" key="1">
    <source>
        <dbReference type="SAM" id="Phobius"/>
    </source>
</evidence>
<reference evidence="2 3" key="1">
    <citation type="submission" date="2015-02" db="EMBL/GenBank/DDBJ databases">
        <title>Genome sequence of thermotolerant Streptomyces cyaneogriseus subsp. Noncyanogenus NMWT1, the producer of nematocidal antibiotics nemadectin.</title>
        <authorList>
            <person name="Wang H."/>
            <person name="Li C."/>
            <person name="Xiang W."/>
            <person name="Wang X."/>
        </authorList>
    </citation>
    <scope>NUCLEOTIDE SEQUENCE [LARGE SCALE GENOMIC DNA]</scope>
    <source>
        <strain evidence="2 3">NMWT 1</strain>
    </source>
</reference>
<dbReference type="Proteomes" id="UP000032234">
    <property type="component" value="Chromosome"/>
</dbReference>
<dbReference type="EMBL" id="CP010849">
    <property type="protein sequence ID" value="AJP04259.1"/>
    <property type="molecule type" value="Genomic_DNA"/>
</dbReference>
<name>A0A0C5G7G9_9ACTN</name>
<protein>
    <submittedName>
        <fullName evidence="2">Uncharacterized protein</fullName>
    </submittedName>
</protein>
<sequence>MYTDLHGVSRSVYTRSGAPTVQVAYHPDKPHVSIVREARSSTAGDAALTVALLLFGLGVEGGVITVAISAFLGMYPGY</sequence>
<keyword evidence="3" id="KW-1185">Reference proteome</keyword>
<keyword evidence="1" id="KW-1133">Transmembrane helix</keyword>
<accession>A0A0C5G7G9</accession>
<proteinExistence type="predicted"/>